<accession>A0A1I7WV69</accession>
<name>A0A1I7WV69_HETBA</name>
<keyword evidence="1" id="KW-1185">Reference proteome</keyword>
<sequence length="93" mass="10665">MRATLMLTYTGSSMSMFFESHFDLDIHHLLFKIHLEDLVVLGWGERPNYVFPDEAIAYTDDSGPRNTYVTNTVSSLLQSDITAEAISYKKLRM</sequence>
<dbReference type="AlphaFoldDB" id="A0A1I7WV69"/>
<evidence type="ECO:0000313" key="2">
    <source>
        <dbReference type="WBParaSite" id="Hba_09030"/>
    </source>
</evidence>
<dbReference type="Proteomes" id="UP000095283">
    <property type="component" value="Unplaced"/>
</dbReference>
<proteinExistence type="predicted"/>
<organism evidence="1 2">
    <name type="scientific">Heterorhabditis bacteriophora</name>
    <name type="common">Entomopathogenic nematode worm</name>
    <dbReference type="NCBI Taxonomy" id="37862"/>
    <lineage>
        <taxon>Eukaryota</taxon>
        <taxon>Metazoa</taxon>
        <taxon>Ecdysozoa</taxon>
        <taxon>Nematoda</taxon>
        <taxon>Chromadorea</taxon>
        <taxon>Rhabditida</taxon>
        <taxon>Rhabditina</taxon>
        <taxon>Rhabditomorpha</taxon>
        <taxon>Strongyloidea</taxon>
        <taxon>Heterorhabditidae</taxon>
        <taxon>Heterorhabditis</taxon>
    </lineage>
</organism>
<dbReference type="WBParaSite" id="Hba_09030">
    <property type="protein sequence ID" value="Hba_09030"/>
    <property type="gene ID" value="Hba_09030"/>
</dbReference>
<protein>
    <submittedName>
        <fullName evidence="2">Uncharacterized protein</fullName>
    </submittedName>
</protein>
<evidence type="ECO:0000313" key="1">
    <source>
        <dbReference type="Proteomes" id="UP000095283"/>
    </source>
</evidence>
<reference evidence="2" key="1">
    <citation type="submission" date="2016-11" db="UniProtKB">
        <authorList>
            <consortium name="WormBaseParasite"/>
        </authorList>
    </citation>
    <scope>IDENTIFICATION</scope>
</reference>